<feature type="transmembrane region" description="Helical" evidence="8">
    <location>
        <begin position="192"/>
        <end position="214"/>
    </location>
</feature>
<dbReference type="EMBL" id="KI968709">
    <property type="protein sequence ID" value="EUN29923.1"/>
    <property type="molecule type" value="Genomic_DNA"/>
</dbReference>
<feature type="signal peptide" evidence="9">
    <location>
        <begin position="1"/>
        <end position="26"/>
    </location>
</feature>
<feature type="region of interest" description="Disordered" evidence="7">
    <location>
        <begin position="755"/>
        <end position="800"/>
    </location>
</feature>
<dbReference type="Pfam" id="PF14558">
    <property type="entry name" value="TRP_N"/>
    <property type="match status" value="1"/>
</dbReference>
<dbReference type="HOGENOM" id="CLU_009253_0_0_1"/>
<evidence type="ECO:0000313" key="11">
    <source>
        <dbReference type="EMBL" id="EUN29923.1"/>
    </source>
</evidence>
<evidence type="ECO:0000256" key="3">
    <source>
        <dbReference type="ARBA" id="ARBA00022692"/>
    </source>
</evidence>
<dbReference type="RefSeq" id="XP_014559517.1">
    <property type="nucleotide sequence ID" value="XM_014704031.1"/>
</dbReference>
<name>W7EGW9_BIPV3</name>
<evidence type="ECO:0000256" key="2">
    <source>
        <dbReference type="ARBA" id="ARBA00010642"/>
    </source>
</evidence>
<reference evidence="11 12" key="1">
    <citation type="journal article" date="2013" name="PLoS Genet.">
        <title>Comparative genome structure, secondary metabolite, and effector coding capacity across Cochliobolus pathogens.</title>
        <authorList>
            <person name="Condon B.J."/>
            <person name="Leng Y."/>
            <person name="Wu D."/>
            <person name="Bushley K.E."/>
            <person name="Ohm R.A."/>
            <person name="Otillar R."/>
            <person name="Martin J."/>
            <person name="Schackwitz W."/>
            <person name="Grimwood J."/>
            <person name="MohdZainudin N."/>
            <person name="Xue C."/>
            <person name="Wang R."/>
            <person name="Manning V.A."/>
            <person name="Dhillon B."/>
            <person name="Tu Z.J."/>
            <person name="Steffenson B.J."/>
            <person name="Salamov A."/>
            <person name="Sun H."/>
            <person name="Lowry S."/>
            <person name="LaButti K."/>
            <person name="Han J."/>
            <person name="Copeland A."/>
            <person name="Lindquist E."/>
            <person name="Barry K."/>
            <person name="Schmutz J."/>
            <person name="Baker S.E."/>
            <person name="Ciuffetti L.M."/>
            <person name="Grigoriev I.V."/>
            <person name="Zhong S."/>
            <person name="Turgeon B.G."/>
        </authorList>
    </citation>
    <scope>NUCLEOTIDE SEQUENCE [LARGE SCALE GENOMIC DNA]</scope>
    <source>
        <strain evidence="11 12">FI3</strain>
    </source>
</reference>
<dbReference type="GeneID" id="26255661"/>
<dbReference type="PANTHER" id="PTHR31145">
    <property type="entry name" value="INTEGRAL MEMBRANE PROTEIN (AFU_ORTHOLOGUE AFUA_7G01610)"/>
    <property type="match status" value="1"/>
</dbReference>
<keyword evidence="6 8" id="KW-0472">Membrane</keyword>
<dbReference type="OrthoDB" id="5377623at2759"/>
<evidence type="ECO:0000256" key="1">
    <source>
        <dbReference type="ARBA" id="ARBA00004141"/>
    </source>
</evidence>
<evidence type="ECO:0000313" key="12">
    <source>
        <dbReference type="Proteomes" id="UP000054337"/>
    </source>
</evidence>
<feature type="transmembrane region" description="Helical" evidence="8">
    <location>
        <begin position="607"/>
        <end position="625"/>
    </location>
</feature>
<evidence type="ECO:0000256" key="8">
    <source>
        <dbReference type="SAM" id="Phobius"/>
    </source>
</evidence>
<sequence>MRIQQNTTFLLPIYLLLPLFSDFTIAKPIEYVRATINGIRSLVRDDRQPSLYTTDYTDCLSNSAINITRFDAAYYKDNMTIMFHLRGETTLQDHVMLNIAVFAYGEPRFSLTFNPCDANIWSACPVRPGTPIEAAGMILISPADVAGIPEVALGIPDFEGQAVLRVFANKTESEVGLFAAGITNGWTFRRQYCVGTVVAVFTLVAIAASFATAACGDDVLGMRSHYAHSMSVSVVFSVWQYVFYSGALEMDWPSVLVAFWSNYAWVGGMIYYEPMQSMIDRFVSVKEGNGVRNHVAGAAQNDPYIGGVYIHRIYGRDTLPTELGFQNTVNKRYLTDINGGFKYSGKQVKPELPLPGDYSGFAGTLATQRIPVRNAFLTELLWLLFLSACAIISILSLKAIVEISVSLRIIRQNRLKYFRRHYLAYIVVTILRTIFISFFTISFLCIYQFSLPASPGTVAVTCIVFVTMVLGLGSVAAYACFSRLRLRGYVFERDQINESKHQITKVIPWCSISIPWWRIHATTDLPSIHSDEAYTARFGWLVSRYRKSRWWFFAVWLLYEFFRAGFLAGASSQPTVQVFGLLAIETIAFVTFILLRPFEGQRLNVIAIYLLGFSKVTTAALSAAFDPRFSIARISATVIGIVIIVIQGLLTIAVMILIFIGAVSSYMSMSRDRTEMKPKIKQVKRVAKIEDEDTEFMEEISQIPYPSPPLLSPDRTLVSDSPRSLLQRSRTGSFQSQASYSSLLPRAARLHRANWSGNDLNDATESRRHRAMSDTRLAPRSSARHVEKLEGKPSPCGASIKRSDTPALLLYWYADGGGMEHVEHVALD</sequence>
<evidence type="ECO:0000256" key="9">
    <source>
        <dbReference type="SAM" id="SignalP"/>
    </source>
</evidence>
<feature type="transmembrane region" description="Helical" evidence="8">
    <location>
        <begin position="380"/>
        <end position="401"/>
    </location>
</feature>
<dbReference type="InterPro" id="IPR010308">
    <property type="entry name" value="TRP_C"/>
</dbReference>
<comment type="similarity">
    <text evidence="2">Belongs to the transient receptor potential (TRP) ion channel family.</text>
</comment>
<feature type="transmembrane region" description="Helical" evidence="8">
    <location>
        <begin position="576"/>
        <end position="595"/>
    </location>
</feature>
<dbReference type="GO" id="GO:0016020">
    <property type="term" value="C:membrane"/>
    <property type="evidence" value="ECO:0007669"/>
    <property type="project" value="UniProtKB-SubCell"/>
</dbReference>
<dbReference type="Pfam" id="PF06011">
    <property type="entry name" value="TRP"/>
    <property type="match status" value="1"/>
</dbReference>
<dbReference type="InterPro" id="IPR040241">
    <property type="entry name" value="TRP_Flc/Pkd2-like"/>
</dbReference>
<dbReference type="PANTHER" id="PTHR31145:SF7">
    <property type="entry name" value="TRP-LIKE ION CHANNEL"/>
    <property type="match status" value="1"/>
</dbReference>
<dbReference type="GO" id="GO:0055085">
    <property type="term" value="P:transmembrane transport"/>
    <property type="evidence" value="ECO:0007669"/>
    <property type="project" value="TreeGrafter"/>
</dbReference>
<evidence type="ECO:0000256" key="6">
    <source>
        <dbReference type="ARBA" id="ARBA00023136"/>
    </source>
</evidence>
<feature type="transmembrane region" description="Helical" evidence="8">
    <location>
        <begin position="422"/>
        <end position="450"/>
    </location>
</feature>
<accession>W7EGW9</accession>
<keyword evidence="5 8" id="KW-1133">Transmembrane helix</keyword>
<feature type="transmembrane region" description="Helical" evidence="8">
    <location>
        <begin position="456"/>
        <end position="481"/>
    </location>
</feature>
<comment type="subcellular location">
    <subcellularLocation>
        <location evidence="1">Membrane</location>
        <topology evidence="1">Multi-pass membrane protein</topology>
    </subcellularLocation>
</comment>
<evidence type="ECO:0000256" key="4">
    <source>
        <dbReference type="ARBA" id="ARBA00022729"/>
    </source>
</evidence>
<keyword evidence="4 9" id="KW-0732">Signal</keyword>
<feature type="transmembrane region" description="Helical" evidence="8">
    <location>
        <begin position="255"/>
        <end position="272"/>
    </location>
</feature>
<dbReference type="GO" id="GO:0009272">
    <property type="term" value="P:fungal-type cell wall biogenesis"/>
    <property type="evidence" value="ECO:0007669"/>
    <property type="project" value="TreeGrafter"/>
</dbReference>
<keyword evidence="3 8" id="KW-0812">Transmembrane</keyword>
<evidence type="ECO:0000256" key="5">
    <source>
        <dbReference type="ARBA" id="ARBA00022989"/>
    </source>
</evidence>
<gene>
    <name evidence="11" type="ORF">COCVIDRAFT_35288</name>
</gene>
<dbReference type="InterPro" id="IPR032800">
    <property type="entry name" value="TRP_N"/>
</dbReference>
<feature type="transmembrane region" description="Helical" evidence="8">
    <location>
        <begin position="226"/>
        <end position="243"/>
    </location>
</feature>
<keyword evidence="12" id="KW-1185">Reference proteome</keyword>
<dbReference type="Proteomes" id="UP000054337">
    <property type="component" value="Unassembled WGS sequence"/>
</dbReference>
<dbReference type="SMART" id="SM01320">
    <property type="entry name" value="TRP_N"/>
    <property type="match status" value="1"/>
</dbReference>
<evidence type="ECO:0000259" key="10">
    <source>
        <dbReference type="SMART" id="SM01320"/>
    </source>
</evidence>
<protein>
    <recommendedName>
        <fullName evidence="10">ML-like domain-containing protein</fullName>
    </recommendedName>
</protein>
<evidence type="ECO:0000256" key="7">
    <source>
        <dbReference type="SAM" id="MobiDB-lite"/>
    </source>
</evidence>
<feature type="chain" id="PRO_5004891632" description="ML-like domain-containing protein" evidence="9">
    <location>
        <begin position="27"/>
        <end position="828"/>
    </location>
</feature>
<proteinExistence type="inferred from homology"/>
<dbReference type="AlphaFoldDB" id="W7EGW9"/>
<feature type="transmembrane region" description="Helical" evidence="8">
    <location>
        <begin position="637"/>
        <end position="663"/>
    </location>
</feature>
<organism evidence="11 12">
    <name type="scientific">Bipolaris victoriae (strain FI3)</name>
    <name type="common">Victoria blight of oats agent</name>
    <name type="synonym">Cochliobolus victoriae</name>
    <dbReference type="NCBI Taxonomy" id="930091"/>
    <lineage>
        <taxon>Eukaryota</taxon>
        <taxon>Fungi</taxon>
        <taxon>Dikarya</taxon>
        <taxon>Ascomycota</taxon>
        <taxon>Pezizomycotina</taxon>
        <taxon>Dothideomycetes</taxon>
        <taxon>Pleosporomycetidae</taxon>
        <taxon>Pleosporales</taxon>
        <taxon>Pleosporineae</taxon>
        <taxon>Pleosporaceae</taxon>
        <taxon>Bipolaris</taxon>
    </lineage>
</organism>
<feature type="domain" description="ML-like" evidence="10">
    <location>
        <begin position="49"/>
        <end position="189"/>
    </location>
</feature>
<feature type="transmembrane region" description="Helical" evidence="8">
    <location>
        <begin position="550"/>
        <end position="570"/>
    </location>
</feature>